<dbReference type="Pfam" id="PF00153">
    <property type="entry name" value="Mito_carr"/>
    <property type="match status" value="3"/>
</dbReference>
<dbReference type="EMBL" id="BTGC01000008">
    <property type="protein sequence ID" value="GMM51489.1"/>
    <property type="molecule type" value="Genomic_DNA"/>
</dbReference>
<dbReference type="PANTHER" id="PTHR45671:SF10">
    <property type="entry name" value="SOLUTE CARRIER FAMILY 25 MEMBER 3"/>
    <property type="match status" value="1"/>
</dbReference>
<evidence type="ECO:0000313" key="14">
    <source>
        <dbReference type="Proteomes" id="UP001362899"/>
    </source>
</evidence>
<keyword evidence="5" id="KW-0677">Repeat</keyword>
<dbReference type="PANTHER" id="PTHR45671">
    <property type="entry name" value="SOLUTE CARRIER FAMILY 25 (MITOCHONDRIAL CARRIER PHOSPHATE CARRIER), MEMBER 3, LIKE-RELATED-RELATED"/>
    <property type="match status" value="1"/>
</dbReference>
<keyword evidence="4 11" id="KW-0812">Transmembrane</keyword>
<comment type="subcellular location">
    <subcellularLocation>
        <location evidence="1">Mitochondrion inner membrane</location>
        <topology evidence="1">Multi-pass membrane protein</topology>
    </subcellularLocation>
</comment>
<dbReference type="InterPro" id="IPR018108">
    <property type="entry name" value="MCP_transmembrane"/>
</dbReference>
<evidence type="ECO:0000256" key="11">
    <source>
        <dbReference type="PROSITE-ProRule" id="PRU00282"/>
    </source>
</evidence>
<name>A0AAV5RIU6_STABA</name>
<keyword evidence="7" id="KW-1133">Transmembrane helix</keyword>
<reference evidence="13 14" key="1">
    <citation type="journal article" date="2023" name="Elife">
        <title>Identification of key yeast species and microbe-microbe interactions impacting larval growth of Drosophila in the wild.</title>
        <authorList>
            <person name="Mure A."/>
            <person name="Sugiura Y."/>
            <person name="Maeda R."/>
            <person name="Honda K."/>
            <person name="Sakurai N."/>
            <person name="Takahashi Y."/>
            <person name="Watada M."/>
            <person name="Katoh T."/>
            <person name="Gotoh A."/>
            <person name="Gotoh Y."/>
            <person name="Taniguchi I."/>
            <person name="Nakamura K."/>
            <person name="Hayashi T."/>
            <person name="Katayama T."/>
            <person name="Uemura T."/>
            <person name="Hattori Y."/>
        </authorList>
    </citation>
    <scope>NUCLEOTIDE SEQUENCE [LARGE SCALE GENOMIC DNA]</scope>
    <source>
        <strain evidence="13 14">SB-73</strain>
    </source>
</reference>
<feature type="repeat" description="Solcar" evidence="11">
    <location>
        <begin position="154"/>
        <end position="239"/>
    </location>
</feature>
<dbReference type="GO" id="GO:0035434">
    <property type="term" value="P:copper ion transmembrane transport"/>
    <property type="evidence" value="ECO:0007669"/>
    <property type="project" value="UniProtKB-ARBA"/>
</dbReference>
<evidence type="ECO:0000256" key="7">
    <source>
        <dbReference type="ARBA" id="ARBA00022989"/>
    </source>
</evidence>
<dbReference type="GO" id="GO:0005315">
    <property type="term" value="F:phosphate transmembrane transporter activity"/>
    <property type="evidence" value="ECO:0007669"/>
    <property type="project" value="InterPro"/>
</dbReference>
<keyword evidence="6" id="KW-0999">Mitochondrion inner membrane</keyword>
<dbReference type="InterPro" id="IPR044677">
    <property type="entry name" value="SLC25A3/Pic2/Mir1-like"/>
</dbReference>
<feature type="repeat" description="Solcar" evidence="11">
    <location>
        <begin position="57"/>
        <end position="141"/>
    </location>
</feature>
<dbReference type="GO" id="GO:1990547">
    <property type="term" value="P:mitochondrial phosphate ion transmembrane transport"/>
    <property type="evidence" value="ECO:0007669"/>
    <property type="project" value="InterPro"/>
</dbReference>
<evidence type="ECO:0000256" key="12">
    <source>
        <dbReference type="RuleBase" id="RU000488"/>
    </source>
</evidence>
<dbReference type="Gene3D" id="1.50.40.10">
    <property type="entry name" value="Mitochondrial carrier domain"/>
    <property type="match status" value="1"/>
</dbReference>
<dbReference type="SUPFAM" id="SSF103506">
    <property type="entry name" value="Mitochondrial carrier"/>
    <property type="match status" value="1"/>
</dbReference>
<evidence type="ECO:0000313" key="13">
    <source>
        <dbReference type="EMBL" id="GMM51489.1"/>
    </source>
</evidence>
<evidence type="ECO:0000256" key="4">
    <source>
        <dbReference type="ARBA" id="ARBA00022692"/>
    </source>
</evidence>
<comment type="similarity">
    <text evidence="2 12">Belongs to the mitochondrial carrier (TC 2.A.29) family.</text>
</comment>
<evidence type="ECO:0000256" key="10">
    <source>
        <dbReference type="ARBA" id="ARBA00054508"/>
    </source>
</evidence>
<dbReference type="FunFam" id="1.50.40.10:FF:000076">
    <property type="entry name" value="Mitochondrial phosphate carrier protein 2"/>
    <property type="match status" value="1"/>
</dbReference>
<dbReference type="InterPro" id="IPR023395">
    <property type="entry name" value="MCP_dom_sf"/>
</dbReference>
<keyword evidence="14" id="KW-1185">Reference proteome</keyword>
<keyword evidence="3 12" id="KW-0813">Transport</keyword>
<comment type="function">
    <text evidence="10">Transport of phosphate groups from the cytosol to the mitochondrial matrix.</text>
</comment>
<evidence type="ECO:0000256" key="1">
    <source>
        <dbReference type="ARBA" id="ARBA00004448"/>
    </source>
</evidence>
<protein>
    <submittedName>
        <fullName evidence="13">Cu/Pi carrier</fullName>
    </submittedName>
</protein>
<organism evidence="13 14">
    <name type="scientific">Starmerella bacillaris</name>
    <name type="common">Yeast</name>
    <name type="synonym">Candida zemplinina</name>
    <dbReference type="NCBI Taxonomy" id="1247836"/>
    <lineage>
        <taxon>Eukaryota</taxon>
        <taxon>Fungi</taxon>
        <taxon>Dikarya</taxon>
        <taxon>Ascomycota</taxon>
        <taxon>Saccharomycotina</taxon>
        <taxon>Dipodascomycetes</taxon>
        <taxon>Dipodascales</taxon>
        <taxon>Trichomonascaceae</taxon>
        <taxon>Starmerella</taxon>
    </lineage>
</organism>
<sequence>MVFFPNVDQLKSNFGSVVPSYWISSVDEKAHKALEIIENDVAKVVKPNHSVPLYSAEYFKYCTIGGIFACGPTHASVTPLDLVKTRMQVNPSLYKGNFDAFRTIIRTEGRGALFTGFGATFIGYSLQGAGKYGFYEVFKYKYSQLIGEENAVKFKTGLFLAASASAEFLADILLCPWEAVKVKTQATIPPIKGNVFSVFAKTAGEGGLSTLYRGLVPLWARQIPYTMVKFATFENTVIAIYNQLPHEKEDYSKLAQTGVSFLGGYIAGIFCAIVSHPADVMVSKVNTDRQAGESMGQAMGRIYGKIGFSGLWTGLGTRIVMIGTLTGMQWLLYDSFKAYVGLPTSGSKK</sequence>
<keyword evidence="8" id="KW-0496">Mitochondrion</keyword>
<evidence type="ECO:0000256" key="3">
    <source>
        <dbReference type="ARBA" id="ARBA00022448"/>
    </source>
</evidence>
<evidence type="ECO:0000256" key="2">
    <source>
        <dbReference type="ARBA" id="ARBA00006375"/>
    </source>
</evidence>
<evidence type="ECO:0000256" key="6">
    <source>
        <dbReference type="ARBA" id="ARBA00022792"/>
    </source>
</evidence>
<dbReference type="GO" id="GO:0005743">
    <property type="term" value="C:mitochondrial inner membrane"/>
    <property type="evidence" value="ECO:0007669"/>
    <property type="project" value="UniProtKB-SubCell"/>
</dbReference>
<dbReference type="AlphaFoldDB" id="A0AAV5RIU6"/>
<evidence type="ECO:0000256" key="5">
    <source>
        <dbReference type="ARBA" id="ARBA00022737"/>
    </source>
</evidence>
<dbReference type="Proteomes" id="UP001362899">
    <property type="component" value="Unassembled WGS sequence"/>
</dbReference>
<keyword evidence="9 11" id="KW-0472">Membrane</keyword>
<accession>A0AAV5RIU6</accession>
<feature type="repeat" description="Solcar" evidence="11">
    <location>
        <begin position="255"/>
        <end position="339"/>
    </location>
</feature>
<gene>
    <name evidence="13" type="ORF">DASB73_024520</name>
</gene>
<proteinExistence type="inferred from homology"/>
<dbReference type="FunFam" id="1.50.40.10:FF:000131">
    <property type="entry name" value="Mitochondrial phosphate carrier protein 2"/>
    <property type="match status" value="1"/>
</dbReference>
<evidence type="ECO:0000256" key="8">
    <source>
        <dbReference type="ARBA" id="ARBA00023128"/>
    </source>
</evidence>
<evidence type="ECO:0000256" key="9">
    <source>
        <dbReference type="ARBA" id="ARBA00023136"/>
    </source>
</evidence>
<comment type="caution">
    <text evidence="13">The sequence shown here is derived from an EMBL/GenBank/DDBJ whole genome shotgun (WGS) entry which is preliminary data.</text>
</comment>
<dbReference type="PROSITE" id="PS50920">
    <property type="entry name" value="SOLCAR"/>
    <property type="match status" value="3"/>
</dbReference>